<keyword evidence="7" id="KW-0862">Zinc</keyword>
<dbReference type="GO" id="GO:0061630">
    <property type="term" value="F:ubiquitin protein ligase activity"/>
    <property type="evidence" value="ECO:0007669"/>
    <property type="project" value="InterPro"/>
</dbReference>
<evidence type="ECO:0000256" key="6">
    <source>
        <dbReference type="ARBA" id="ARBA00022771"/>
    </source>
</evidence>
<dbReference type="GO" id="GO:0034657">
    <property type="term" value="C:GID complex"/>
    <property type="evidence" value="ECO:0007669"/>
    <property type="project" value="TreeGrafter"/>
</dbReference>
<dbReference type="GO" id="GO:0043161">
    <property type="term" value="P:proteasome-mediated ubiquitin-dependent protein catabolic process"/>
    <property type="evidence" value="ECO:0007669"/>
    <property type="project" value="InterPro"/>
</dbReference>
<dbReference type="InterPro" id="IPR044063">
    <property type="entry name" value="ZF_RING_GID"/>
</dbReference>
<comment type="subcellular location">
    <subcellularLocation>
        <location evidence="2">Cytoplasm</location>
    </subcellularLocation>
    <subcellularLocation>
        <location evidence="1">Nucleus matrix</location>
    </subcellularLocation>
</comment>
<evidence type="ECO:0000259" key="11">
    <source>
        <dbReference type="PROSITE" id="PS50897"/>
    </source>
</evidence>
<dbReference type="GO" id="GO:0016363">
    <property type="term" value="C:nuclear matrix"/>
    <property type="evidence" value="ECO:0007669"/>
    <property type="project" value="UniProtKB-SubCell"/>
</dbReference>
<keyword evidence="8" id="KW-0265">Erythrocyte maturation</keyword>
<evidence type="ECO:0000256" key="4">
    <source>
        <dbReference type="ARBA" id="ARBA00022490"/>
    </source>
</evidence>
<organism evidence="13 14">
    <name type="scientific">Mesorhabditis belari</name>
    <dbReference type="NCBI Taxonomy" id="2138241"/>
    <lineage>
        <taxon>Eukaryota</taxon>
        <taxon>Metazoa</taxon>
        <taxon>Ecdysozoa</taxon>
        <taxon>Nematoda</taxon>
        <taxon>Chromadorea</taxon>
        <taxon>Rhabditida</taxon>
        <taxon>Rhabditina</taxon>
        <taxon>Rhabditomorpha</taxon>
        <taxon>Rhabditoidea</taxon>
        <taxon>Rhabditidae</taxon>
        <taxon>Mesorhabditinae</taxon>
        <taxon>Mesorhabditis</taxon>
    </lineage>
</organism>
<evidence type="ECO:0000313" key="14">
    <source>
        <dbReference type="WBParaSite" id="MBELARI_LOCUS19830"/>
    </source>
</evidence>
<dbReference type="PROSITE" id="PS50897">
    <property type="entry name" value="CTLH"/>
    <property type="match status" value="1"/>
</dbReference>
<keyword evidence="4" id="KW-0963">Cytoplasm</keyword>
<dbReference type="InterPro" id="IPR006594">
    <property type="entry name" value="LisH"/>
</dbReference>
<evidence type="ECO:0000256" key="10">
    <source>
        <dbReference type="PROSITE-ProRule" id="PRU01215"/>
    </source>
</evidence>
<protein>
    <recommendedName>
        <fullName evidence="3">E3 ubiquitin-protein transferase MAEA</fullName>
    </recommendedName>
    <alternativeName>
        <fullName evidence="9">Macrophage erythroblast attacher</fullName>
    </alternativeName>
</protein>
<dbReference type="SMART" id="SM00667">
    <property type="entry name" value="LisH"/>
    <property type="match status" value="1"/>
</dbReference>
<evidence type="ECO:0000256" key="5">
    <source>
        <dbReference type="ARBA" id="ARBA00022723"/>
    </source>
</evidence>
<evidence type="ECO:0000256" key="2">
    <source>
        <dbReference type="ARBA" id="ARBA00004496"/>
    </source>
</evidence>
<feature type="domain" description="CTLH" evidence="11">
    <location>
        <begin position="153"/>
        <end position="210"/>
    </location>
</feature>
<dbReference type="GO" id="GO:0008270">
    <property type="term" value="F:zinc ion binding"/>
    <property type="evidence" value="ECO:0007669"/>
    <property type="project" value="UniProtKB-KW"/>
</dbReference>
<evidence type="ECO:0000256" key="9">
    <source>
        <dbReference type="ARBA" id="ARBA00029678"/>
    </source>
</evidence>
<evidence type="ECO:0000256" key="7">
    <source>
        <dbReference type="ARBA" id="ARBA00022833"/>
    </source>
</evidence>
<evidence type="ECO:0000256" key="1">
    <source>
        <dbReference type="ARBA" id="ARBA00004109"/>
    </source>
</evidence>
<dbReference type="PANTHER" id="PTHR12170">
    <property type="entry name" value="MACROPHAGE ERYTHROBLAST ATTACHER-RELATED"/>
    <property type="match status" value="1"/>
</dbReference>
<evidence type="ECO:0000313" key="13">
    <source>
        <dbReference type="Proteomes" id="UP000887575"/>
    </source>
</evidence>
<keyword evidence="6 10" id="KW-0863">Zinc-finger</keyword>
<dbReference type="CDD" id="cd16659">
    <property type="entry name" value="RING-Ubox_Emp"/>
    <property type="match status" value="1"/>
</dbReference>
<dbReference type="InterPro" id="IPR006595">
    <property type="entry name" value="CTLH_C"/>
</dbReference>
<sequence length="384" mass="43793">MDSNAALEYQTFKIPYETLNKQFRETQKSLGRQRARIQDAKNLLDTKLTAEKPITLDEVAAPLAEFKNRVSMMDSLIEKAYEEQADGLHDLQHRAHYLHTGVDGSLTSIEQWMWDKERVDRLVLQHLLRCGHLETARAFAEKTGLGRLCDISIFEKADLVEKSLLNGQTGPCLEWLHEHRSRLRRLTSTFETEIRSHDVMELVREGRRLEALKYVRRFLAQSLQEGNEKIRKLMAAIACGVESKAFRELDSPKGWEELVRLFRMENARIYQLPEQSIFSACLQTGICAHKTPSCAPNANPNCIACDTTVHTLAADLPFANVSNSKLLCGLTGEPLDEKNVPMMLESGRVYGEKAVLQLREGDYIRCPRTNTKTHVKQLARLFIL</sequence>
<evidence type="ECO:0000256" key="8">
    <source>
        <dbReference type="ARBA" id="ARBA00023057"/>
    </source>
</evidence>
<dbReference type="GO" id="GO:0043249">
    <property type="term" value="P:erythrocyte maturation"/>
    <property type="evidence" value="ECO:0007669"/>
    <property type="project" value="UniProtKB-KW"/>
</dbReference>
<dbReference type="Pfam" id="PF10607">
    <property type="entry name" value="CTLH"/>
    <property type="match status" value="1"/>
</dbReference>
<accession>A0AAF3F040</accession>
<dbReference type="PROSITE" id="PS50896">
    <property type="entry name" value="LISH"/>
    <property type="match status" value="1"/>
</dbReference>
<keyword evidence="13" id="KW-1185">Reference proteome</keyword>
<feature type="zinc finger region" description="RING-Gid-type" evidence="10">
    <location>
        <begin position="302"/>
        <end position="369"/>
    </location>
</feature>
<evidence type="ECO:0000256" key="3">
    <source>
        <dbReference type="ARBA" id="ARBA00014384"/>
    </source>
</evidence>
<name>A0AAF3F040_9BILA</name>
<reference evidence="14" key="1">
    <citation type="submission" date="2024-02" db="UniProtKB">
        <authorList>
            <consortium name="WormBaseParasite"/>
        </authorList>
    </citation>
    <scope>IDENTIFICATION</scope>
</reference>
<dbReference type="InterPro" id="IPR045098">
    <property type="entry name" value="Fyv10_fam"/>
</dbReference>
<keyword evidence="5" id="KW-0479">Metal-binding</keyword>
<evidence type="ECO:0000259" key="12">
    <source>
        <dbReference type="PROSITE" id="PS51867"/>
    </source>
</evidence>
<dbReference type="PANTHER" id="PTHR12170:SF2">
    <property type="entry name" value="E3 UBIQUITIN-PROTEIN TRANSFERASE MAEA"/>
    <property type="match status" value="1"/>
</dbReference>
<feature type="domain" description="RING-Gid-type" evidence="12">
    <location>
        <begin position="302"/>
        <end position="369"/>
    </location>
</feature>
<dbReference type="Proteomes" id="UP000887575">
    <property type="component" value="Unassembled WGS sequence"/>
</dbReference>
<proteinExistence type="predicted"/>
<dbReference type="WBParaSite" id="MBELARI_LOCUS19830">
    <property type="protein sequence ID" value="MBELARI_LOCUS19830"/>
    <property type="gene ID" value="MBELARI_LOCUS19830"/>
</dbReference>
<dbReference type="AlphaFoldDB" id="A0AAF3F040"/>
<dbReference type="SMART" id="SM00668">
    <property type="entry name" value="CTLH"/>
    <property type="match status" value="1"/>
</dbReference>
<dbReference type="GO" id="GO:0005737">
    <property type="term" value="C:cytoplasm"/>
    <property type="evidence" value="ECO:0007669"/>
    <property type="project" value="UniProtKB-SubCell"/>
</dbReference>
<dbReference type="InterPro" id="IPR024964">
    <property type="entry name" value="CTLH/CRA"/>
</dbReference>
<dbReference type="PROSITE" id="PS51867">
    <property type="entry name" value="ZF_RING_GID"/>
    <property type="match status" value="1"/>
</dbReference>